<comment type="caution">
    <text evidence="2">The sequence shown here is derived from an EMBL/GenBank/DDBJ whole genome shotgun (WGS) entry which is preliminary data.</text>
</comment>
<feature type="compositionally biased region" description="Basic and acidic residues" evidence="1">
    <location>
        <begin position="17"/>
        <end position="26"/>
    </location>
</feature>
<keyword evidence="3" id="KW-1185">Reference proteome</keyword>
<accession>A0AAV7V5F1</accession>
<feature type="region of interest" description="Disordered" evidence="1">
    <location>
        <begin position="1"/>
        <end position="53"/>
    </location>
</feature>
<evidence type="ECO:0000313" key="2">
    <source>
        <dbReference type="EMBL" id="KAJ1195227.1"/>
    </source>
</evidence>
<dbReference type="EMBL" id="JANPWB010000004">
    <property type="protein sequence ID" value="KAJ1195227.1"/>
    <property type="molecule type" value="Genomic_DNA"/>
</dbReference>
<reference evidence="2" key="1">
    <citation type="journal article" date="2022" name="bioRxiv">
        <title>Sequencing and chromosome-scale assembly of the giantPleurodeles waltlgenome.</title>
        <authorList>
            <person name="Brown T."/>
            <person name="Elewa A."/>
            <person name="Iarovenko S."/>
            <person name="Subramanian E."/>
            <person name="Araus A.J."/>
            <person name="Petzold A."/>
            <person name="Susuki M."/>
            <person name="Suzuki K.-i.T."/>
            <person name="Hayashi T."/>
            <person name="Toyoda A."/>
            <person name="Oliveira C."/>
            <person name="Osipova E."/>
            <person name="Leigh N.D."/>
            <person name="Simon A."/>
            <person name="Yun M.H."/>
        </authorList>
    </citation>
    <scope>NUCLEOTIDE SEQUENCE</scope>
    <source>
        <strain evidence="2">20211129_DDA</strain>
        <tissue evidence="2">Liver</tissue>
    </source>
</reference>
<evidence type="ECO:0000313" key="3">
    <source>
        <dbReference type="Proteomes" id="UP001066276"/>
    </source>
</evidence>
<dbReference type="Proteomes" id="UP001066276">
    <property type="component" value="Chromosome 2_2"/>
</dbReference>
<proteinExistence type="predicted"/>
<name>A0AAV7V5F1_PLEWA</name>
<evidence type="ECO:0000256" key="1">
    <source>
        <dbReference type="SAM" id="MobiDB-lite"/>
    </source>
</evidence>
<sequence>MPEDTCGGSGASSGSHMAERKEEGRYKLSSGGGEAGTLQDKEAQPGREQVTSRAMVDMGLFLRKRWTKGNPLGRQFG</sequence>
<protein>
    <submittedName>
        <fullName evidence="2">Uncharacterized protein</fullName>
    </submittedName>
</protein>
<dbReference type="AlphaFoldDB" id="A0AAV7V5F1"/>
<gene>
    <name evidence="2" type="ORF">NDU88_004508</name>
</gene>
<organism evidence="2 3">
    <name type="scientific">Pleurodeles waltl</name>
    <name type="common">Iberian ribbed newt</name>
    <dbReference type="NCBI Taxonomy" id="8319"/>
    <lineage>
        <taxon>Eukaryota</taxon>
        <taxon>Metazoa</taxon>
        <taxon>Chordata</taxon>
        <taxon>Craniata</taxon>
        <taxon>Vertebrata</taxon>
        <taxon>Euteleostomi</taxon>
        <taxon>Amphibia</taxon>
        <taxon>Batrachia</taxon>
        <taxon>Caudata</taxon>
        <taxon>Salamandroidea</taxon>
        <taxon>Salamandridae</taxon>
        <taxon>Pleurodelinae</taxon>
        <taxon>Pleurodeles</taxon>
    </lineage>
</organism>